<dbReference type="PANTHER" id="PTHR37299">
    <property type="entry name" value="TRANSCRIPTIONAL REGULATOR-RELATED"/>
    <property type="match status" value="1"/>
</dbReference>
<dbReference type="EMBL" id="JAGQHS010000130">
    <property type="protein sequence ID" value="MCA9757942.1"/>
    <property type="molecule type" value="Genomic_DNA"/>
</dbReference>
<dbReference type="Gene3D" id="2.40.50.1020">
    <property type="entry name" value="LytTr DNA-binding domain"/>
    <property type="match status" value="1"/>
</dbReference>
<dbReference type="InterPro" id="IPR046947">
    <property type="entry name" value="LytR-like"/>
</dbReference>
<dbReference type="SMART" id="SM00448">
    <property type="entry name" value="REC"/>
    <property type="match status" value="1"/>
</dbReference>
<evidence type="ECO:0000256" key="1">
    <source>
        <dbReference type="PROSITE-ProRule" id="PRU00169"/>
    </source>
</evidence>
<sequence>MDEGTRGVSPVRIVMADDEPLALRGIRRVVESLPGFEIVAECPDGDRALRAILERRPDLVLLDISMPGRDGFEVLEGLAPEERPLAIFVTAYDAHALQAFEVHALDYVLKPIREDRLRDALLRARARLTSGAPRDVLSSDELRQLGEHSKGDSHGPHLERLLVRGTNGIRVVSISDVRYLSSDGDYVQIHASHGTELMRSTLQSLVERLDPRRFVRVHRSHVVRIDEVTEVHGAANGDGSIVLRSGEELPVSRTYREALLTSLDPH</sequence>
<feature type="modified residue" description="4-aspartylphosphate" evidence="1">
    <location>
        <position position="63"/>
    </location>
</feature>
<dbReference type="PANTHER" id="PTHR37299:SF1">
    <property type="entry name" value="STAGE 0 SPORULATION PROTEIN A HOMOLOG"/>
    <property type="match status" value="1"/>
</dbReference>
<dbReference type="Gene3D" id="3.40.50.2300">
    <property type="match status" value="1"/>
</dbReference>
<evidence type="ECO:0000313" key="4">
    <source>
        <dbReference type="EMBL" id="MCA9757942.1"/>
    </source>
</evidence>
<dbReference type="InterPro" id="IPR001789">
    <property type="entry name" value="Sig_transdc_resp-reg_receiver"/>
</dbReference>
<name>A0A956SER9_UNCEI</name>
<gene>
    <name evidence="4" type="ORF">KDA27_19275</name>
</gene>
<proteinExistence type="predicted"/>
<dbReference type="Pfam" id="PF04397">
    <property type="entry name" value="LytTR"/>
    <property type="match status" value="1"/>
</dbReference>
<feature type="domain" description="HTH LytTR-type" evidence="3">
    <location>
        <begin position="161"/>
        <end position="265"/>
    </location>
</feature>
<accession>A0A956SER9</accession>
<dbReference type="PROSITE" id="PS50930">
    <property type="entry name" value="HTH_LYTTR"/>
    <property type="match status" value="1"/>
</dbReference>
<organism evidence="4 5">
    <name type="scientific">Eiseniibacteriota bacterium</name>
    <dbReference type="NCBI Taxonomy" id="2212470"/>
    <lineage>
        <taxon>Bacteria</taxon>
        <taxon>Candidatus Eiseniibacteriota</taxon>
    </lineage>
</organism>
<reference evidence="4" key="2">
    <citation type="journal article" date="2021" name="Microbiome">
        <title>Successional dynamics and alternative stable states in a saline activated sludge microbial community over 9 years.</title>
        <authorList>
            <person name="Wang Y."/>
            <person name="Ye J."/>
            <person name="Ju F."/>
            <person name="Liu L."/>
            <person name="Boyd J.A."/>
            <person name="Deng Y."/>
            <person name="Parks D.H."/>
            <person name="Jiang X."/>
            <person name="Yin X."/>
            <person name="Woodcroft B.J."/>
            <person name="Tyson G.W."/>
            <person name="Hugenholtz P."/>
            <person name="Polz M.F."/>
            <person name="Zhang T."/>
        </authorList>
    </citation>
    <scope>NUCLEOTIDE SEQUENCE</scope>
    <source>
        <strain evidence="4">HKST-UBA02</strain>
    </source>
</reference>
<feature type="domain" description="Response regulatory" evidence="2">
    <location>
        <begin position="12"/>
        <end position="125"/>
    </location>
</feature>
<protein>
    <submittedName>
        <fullName evidence="4">Response regulator transcription factor</fullName>
    </submittedName>
</protein>
<dbReference type="PROSITE" id="PS50110">
    <property type="entry name" value="RESPONSE_REGULATORY"/>
    <property type="match status" value="1"/>
</dbReference>
<dbReference type="Pfam" id="PF00072">
    <property type="entry name" value="Response_reg"/>
    <property type="match status" value="1"/>
</dbReference>
<comment type="caution">
    <text evidence="4">The sequence shown here is derived from an EMBL/GenBank/DDBJ whole genome shotgun (WGS) entry which is preliminary data.</text>
</comment>
<dbReference type="AlphaFoldDB" id="A0A956SER9"/>
<evidence type="ECO:0000259" key="3">
    <source>
        <dbReference type="PROSITE" id="PS50930"/>
    </source>
</evidence>
<evidence type="ECO:0000313" key="5">
    <source>
        <dbReference type="Proteomes" id="UP000739538"/>
    </source>
</evidence>
<dbReference type="GO" id="GO:0000156">
    <property type="term" value="F:phosphorelay response regulator activity"/>
    <property type="evidence" value="ECO:0007669"/>
    <property type="project" value="InterPro"/>
</dbReference>
<dbReference type="SMART" id="SM00850">
    <property type="entry name" value="LytTR"/>
    <property type="match status" value="1"/>
</dbReference>
<dbReference type="SUPFAM" id="SSF52172">
    <property type="entry name" value="CheY-like"/>
    <property type="match status" value="1"/>
</dbReference>
<dbReference type="InterPro" id="IPR011006">
    <property type="entry name" value="CheY-like_superfamily"/>
</dbReference>
<reference evidence="4" key="1">
    <citation type="submission" date="2020-04" db="EMBL/GenBank/DDBJ databases">
        <authorList>
            <person name="Zhang T."/>
        </authorList>
    </citation>
    <scope>NUCLEOTIDE SEQUENCE</scope>
    <source>
        <strain evidence="4">HKST-UBA02</strain>
    </source>
</reference>
<dbReference type="InterPro" id="IPR007492">
    <property type="entry name" value="LytTR_DNA-bd_dom"/>
</dbReference>
<keyword evidence="1" id="KW-0597">Phosphoprotein</keyword>
<dbReference type="GO" id="GO:0003677">
    <property type="term" value="F:DNA binding"/>
    <property type="evidence" value="ECO:0007669"/>
    <property type="project" value="InterPro"/>
</dbReference>
<evidence type="ECO:0000259" key="2">
    <source>
        <dbReference type="PROSITE" id="PS50110"/>
    </source>
</evidence>
<dbReference type="Proteomes" id="UP000739538">
    <property type="component" value="Unassembled WGS sequence"/>
</dbReference>